<dbReference type="PANTHER" id="PTHR47165">
    <property type="entry name" value="OS03G0429900 PROTEIN"/>
    <property type="match status" value="1"/>
</dbReference>
<proteinExistence type="predicted"/>
<evidence type="ECO:0000313" key="2">
    <source>
        <dbReference type="Proteomes" id="UP000077755"/>
    </source>
</evidence>
<name>A0A175YCG7_DAUCS</name>
<keyword evidence="2" id="KW-1185">Reference proteome</keyword>
<dbReference type="EMBL" id="CP093348">
    <property type="protein sequence ID" value="WOH04058.1"/>
    <property type="molecule type" value="Genomic_DNA"/>
</dbReference>
<reference evidence="1" key="1">
    <citation type="journal article" date="2016" name="Nat. Genet.">
        <title>A high-quality carrot genome assembly provides new insights into carotenoid accumulation and asterid genome evolution.</title>
        <authorList>
            <person name="Iorizzo M."/>
            <person name="Ellison S."/>
            <person name="Senalik D."/>
            <person name="Zeng P."/>
            <person name="Satapoomin P."/>
            <person name="Huang J."/>
            <person name="Bowman M."/>
            <person name="Iovene M."/>
            <person name="Sanseverino W."/>
            <person name="Cavagnaro P."/>
            <person name="Yildiz M."/>
            <person name="Macko-Podgorni A."/>
            <person name="Moranska E."/>
            <person name="Grzebelus E."/>
            <person name="Grzebelus D."/>
            <person name="Ashrafi H."/>
            <person name="Zheng Z."/>
            <person name="Cheng S."/>
            <person name="Spooner D."/>
            <person name="Van Deynze A."/>
            <person name="Simon P."/>
        </authorList>
    </citation>
    <scope>NUCLEOTIDE SEQUENCE</scope>
    <source>
        <tissue evidence="1">Leaf</tissue>
    </source>
</reference>
<dbReference type="Gene3D" id="2.40.50.140">
    <property type="entry name" value="Nucleic acid-binding proteins"/>
    <property type="match status" value="2"/>
</dbReference>
<organism evidence="1 2">
    <name type="scientific">Daucus carota subsp. sativus</name>
    <name type="common">Carrot</name>
    <dbReference type="NCBI Taxonomy" id="79200"/>
    <lineage>
        <taxon>Eukaryota</taxon>
        <taxon>Viridiplantae</taxon>
        <taxon>Streptophyta</taxon>
        <taxon>Embryophyta</taxon>
        <taxon>Tracheophyta</taxon>
        <taxon>Spermatophyta</taxon>
        <taxon>Magnoliopsida</taxon>
        <taxon>eudicotyledons</taxon>
        <taxon>Gunneridae</taxon>
        <taxon>Pentapetalae</taxon>
        <taxon>asterids</taxon>
        <taxon>campanulids</taxon>
        <taxon>Apiales</taxon>
        <taxon>Apiaceae</taxon>
        <taxon>Apioideae</taxon>
        <taxon>Scandiceae</taxon>
        <taxon>Daucinae</taxon>
        <taxon>Daucus</taxon>
        <taxon>Daucus sect. Daucus</taxon>
    </lineage>
</organism>
<dbReference type="Proteomes" id="UP000077755">
    <property type="component" value="Chromosome 6"/>
</dbReference>
<protein>
    <submittedName>
        <fullName evidence="1">Uncharacterized protein</fullName>
    </submittedName>
</protein>
<dbReference type="Gramene" id="KZM81000">
    <property type="protein sequence ID" value="KZM81000"/>
    <property type="gene ID" value="DCAR_031392"/>
</dbReference>
<dbReference type="PANTHER" id="PTHR47165:SF4">
    <property type="entry name" value="OS03G0429900 PROTEIN"/>
    <property type="match status" value="1"/>
</dbReference>
<evidence type="ECO:0000313" key="1">
    <source>
        <dbReference type="EMBL" id="WOH04058.1"/>
    </source>
</evidence>
<gene>
    <name evidence="1" type="ORF">DCAR_0623463</name>
</gene>
<dbReference type="SUPFAM" id="SSF50249">
    <property type="entry name" value="Nucleic acid-binding proteins"/>
    <property type="match status" value="2"/>
</dbReference>
<dbReference type="InterPro" id="IPR012340">
    <property type="entry name" value="NA-bd_OB-fold"/>
</dbReference>
<accession>A0A175YCG7</accession>
<dbReference type="AlphaFoldDB" id="A0A175YCG7"/>
<sequence length="322" mass="36910">MESLFLMELENEPCSNRLLKVRLARKWLETGEDDSVLGLNLIMNDQYDNRMHCWIPSPIFVEMDKAFVKGGLYAIGNFLITPYTGKYRCFEAGLHIVFTITTVISPLIEPFCSIAEEVFNFTNLKNIPAALEHDSHLIDVVGIIEDVKYPQIVSNRNNNQQIYRDFVITDLVDSVKVRFWDHFALHFDTLYNEATVRPVIITISSCKMNRNNYSGVTTLTNMPATSIHMNGNCPRAATLRHSSKPEGFDDNNADDEYESGRHEALEKSLTNLNIGISKILRKVGELSCSYKEFAENFELEQKYLCDELKMLRNTADQLKKFI</sequence>
<reference evidence="1" key="2">
    <citation type="submission" date="2022-03" db="EMBL/GenBank/DDBJ databases">
        <title>Draft title - Genomic analysis of global carrot germplasm unveils the trajectory of domestication and the origin of high carotenoid orange carrot.</title>
        <authorList>
            <person name="Iorizzo M."/>
            <person name="Ellison S."/>
            <person name="Senalik D."/>
            <person name="Macko-Podgorni A."/>
            <person name="Grzebelus D."/>
            <person name="Bostan H."/>
            <person name="Rolling W."/>
            <person name="Curaba J."/>
            <person name="Simon P."/>
        </authorList>
    </citation>
    <scope>NUCLEOTIDE SEQUENCE</scope>
    <source>
        <tissue evidence="1">Leaf</tissue>
    </source>
</reference>